<evidence type="ECO:0000313" key="3">
    <source>
        <dbReference type="Proteomes" id="UP000199503"/>
    </source>
</evidence>
<evidence type="ECO:0000256" key="1">
    <source>
        <dbReference type="SAM" id="Phobius"/>
    </source>
</evidence>
<keyword evidence="1" id="KW-0472">Membrane</keyword>
<keyword evidence="3" id="KW-1185">Reference proteome</keyword>
<proteinExistence type="predicted"/>
<evidence type="ECO:0000313" key="2">
    <source>
        <dbReference type="EMBL" id="SES30128.1"/>
    </source>
</evidence>
<sequence length="250" mass="26819">MPDRKRSRRGLVSVAVGILLGVASMALPSVDALWAALGVARDLRTGHSTGLAILFLCLGFLVAQYFQQEEFKAELERSLRAESARLEAGLPAFGLLTRQTGDEAMATLTGLVATARSVANTRISPSKVEVAARHGAGSAWDRALLAALQAGLAYREVVSPNHADLARSRRAAIAGSAGVYEAAVVRHLPSPFLNFIVVEQRDGTKEVWFGWLASRTSGFDGTVMRTGETHVVSLFERWHTELLGAGTPVR</sequence>
<protein>
    <submittedName>
        <fullName evidence="2">Uncharacterized protein</fullName>
    </submittedName>
</protein>
<gene>
    <name evidence="2" type="ORF">SAMN04488000_12141</name>
</gene>
<accession>A0A1H9W8A8</accession>
<dbReference type="STRING" id="65499.SAMN04488000_12141"/>
<organism evidence="2 3">
    <name type="scientific">Lentzea albida</name>
    <dbReference type="NCBI Taxonomy" id="65499"/>
    <lineage>
        <taxon>Bacteria</taxon>
        <taxon>Bacillati</taxon>
        <taxon>Actinomycetota</taxon>
        <taxon>Actinomycetes</taxon>
        <taxon>Pseudonocardiales</taxon>
        <taxon>Pseudonocardiaceae</taxon>
        <taxon>Lentzea</taxon>
    </lineage>
</organism>
<keyword evidence="1" id="KW-1133">Transmembrane helix</keyword>
<feature type="transmembrane region" description="Helical" evidence="1">
    <location>
        <begin position="48"/>
        <end position="66"/>
    </location>
</feature>
<dbReference type="EMBL" id="FOFV01000021">
    <property type="protein sequence ID" value="SES30128.1"/>
    <property type="molecule type" value="Genomic_DNA"/>
</dbReference>
<reference evidence="3" key="1">
    <citation type="submission" date="2016-10" db="EMBL/GenBank/DDBJ databases">
        <authorList>
            <person name="Varghese N."/>
            <person name="Submissions S."/>
        </authorList>
    </citation>
    <scope>NUCLEOTIDE SEQUENCE [LARGE SCALE GENOMIC DNA]</scope>
    <source>
        <strain evidence="3">DSM 44437</strain>
    </source>
</reference>
<name>A0A1H9W8A8_9PSEU</name>
<keyword evidence="1" id="KW-0812">Transmembrane</keyword>
<dbReference type="AlphaFoldDB" id="A0A1H9W8A8"/>
<dbReference type="Proteomes" id="UP000199503">
    <property type="component" value="Unassembled WGS sequence"/>
</dbReference>